<dbReference type="PANTHER" id="PTHR38011:SF7">
    <property type="entry name" value="2,5-DIAMINO-6-RIBOSYLAMINO-4(3H)-PYRIMIDINONE 5'-PHOSPHATE REDUCTASE"/>
    <property type="match status" value="1"/>
</dbReference>
<dbReference type="GeneID" id="24256998"/>
<dbReference type="AlphaFoldDB" id="A0A068ST16"/>
<dbReference type="Gene3D" id="3.40.430.10">
    <property type="entry name" value="Dihydrofolate Reductase, subunit A"/>
    <property type="match status" value="1"/>
</dbReference>
<dbReference type="SUPFAM" id="SSF53597">
    <property type="entry name" value="Dihydrofolate reductase-like"/>
    <property type="match status" value="1"/>
</dbReference>
<evidence type="ECO:0000313" key="5">
    <source>
        <dbReference type="EMBL" id="CDN48876.1"/>
    </source>
</evidence>
<name>A0A068ST16_NEOGA</name>
<dbReference type="RefSeq" id="WP_051909402.1">
    <property type="nucleotide sequence ID" value="NZ_HG938353.1"/>
</dbReference>
<sequence length="239" mass="26228">MRPRVTLHMMSSIDGRINTVGWPVSADCHDAYEMLHRDLRSDAWLVGRVTMAEFALGEMRPMLADRIYPRQTWKAAAAGMAPYAVYLDRSGCLHLNRERVNGDALIAVLTTNVSDDYIAELHRDGISYIFAGDTELDLHRALHILRTEFGIETILLEGGGAINGAFLRRDLIDEVSLLILPIADGKPGVPTTFDHNIAGARPLELISVNILRGGLLHVRYQVMSADHAPGGRAVAPPAS</sequence>
<comment type="pathway">
    <text evidence="1">Cofactor biosynthesis; riboflavin biosynthesis.</text>
</comment>
<dbReference type="PATRIC" id="fig|1028800.3.peg.2739"/>
<evidence type="ECO:0000256" key="3">
    <source>
        <dbReference type="ARBA" id="ARBA00023002"/>
    </source>
</evidence>
<dbReference type="Proteomes" id="UP000028181">
    <property type="component" value="Chromosome I"/>
</dbReference>
<dbReference type="OrthoDB" id="9800865at2"/>
<evidence type="ECO:0000256" key="1">
    <source>
        <dbReference type="ARBA" id="ARBA00005104"/>
    </source>
</evidence>
<dbReference type="PANTHER" id="PTHR38011">
    <property type="entry name" value="DIHYDROFOLATE REDUCTASE FAMILY PROTEIN (AFU_ORTHOLOGUE AFUA_8G06820)"/>
    <property type="match status" value="1"/>
</dbReference>
<gene>
    <name evidence="5" type="ORF">RG540_CH27100</name>
</gene>
<dbReference type="InterPro" id="IPR050765">
    <property type="entry name" value="Riboflavin_Biosynth_HTPR"/>
</dbReference>
<keyword evidence="2" id="KW-0521">NADP</keyword>
<keyword evidence="3" id="KW-0560">Oxidoreductase</keyword>
<dbReference type="GO" id="GO:0008703">
    <property type="term" value="F:5-amino-6-(5-phosphoribosylamino)uracil reductase activity"/>
    <property type="evidence" value="ECO:0007669"/>
    <property type="project" value="InterPro"/>
</dbReference>
<organism evidence="5 6">
    <name type="scientific">Neorhizobium galegae bv. orientalis str. HAMBI 540</name>
    <dbReference type="NCBI Taxonomy" id="1028800"/>
    <lineage>
        <taxon>Bacteria</taxon>
        <taxon>Pseudomonadati</taxon>
        <taxon>Pseudomonadota</taxon>
        <taxon>Alphaproteobacteria</taxon>
        <taxon>Hyphomicrobiales</taxon>
        <taxon>Rhizobiaceae</taxon>
        <taxon>Rhizobium/Agrobacterium group</taxon>
        <taxon>Neorhizobium</taxon>
    </lineage>
</organism>
<dbReference type="KEGG" id="ngg:RG540_CH27100"/>
<reference evidence="6" key="1">
    <citation type="journal article" date="2014" name="BMC Genomics">
        <title>Genome sequencing of two Neorhizobium galegae strains reveals a noeT gene responsible for the unusual acetylation of the nodulation factors.</title>
        <authorList>
            <person name="Osterman J."/>
            <person name="Marsh J."/>
            <person name="Laine P.K."/>
            <person name="Zeng Z."/>
            <person name="Alatalo E."/>
            <person name="Sullivan J.T."/>
            <person name="Young J.P."/>
            <person name="Thomas-Oates J."/>
            <person name="Paulin L."/>
            <person name="Lindstrom K."/>
        </authorList>
    </citation>
    <scope>NUCLEOTIDE SEQUENCE [LARGE SCALE GENOMIC DNA]</scope>
    <source>
        <strain evidence="6">HAMBI 540</strain>
    </source>
</reference>
<dbReference type="Pfam" id="PF01872">
    <property type="entry name" value="RibD_C"/>
    <property type="match status" value="1"/>
</dbReference>
<evidence type="ECO:0000313" key="6">
    <source>
        <dbReference type="Proteomes" id="UP000028181"/>
    </source>
</evidence>
<dbReference type="GO" id="GO:0009231">
    <property type="term" value="P:riboflavin biosynthetic process"/>
    <property type="evidence" value="ECO:0007669"/>
    <property type="project" value="InterPro"/>
</dbReference>
<proteinExistence type="predicted"/>
<dbReference type="EMBL" id="HG938353">
    <property type="protein sequence ID" value="CDN48876.1"/>
    <property type="molecule type" value="Genomic_DNA"/>
</dbReference>
<evidence type="ECO:0000259" key="4">
    <source>
        <dbReference type="Pfam" id="PF01872"/>
    </source>
</evidence>
<feature type="domain" description="Bacterial bifunctional deaminase-reductase C-terminal" evidence="4">
    <location>
        <begin position="3"/>
        <end position="196"/>
    </location>
</feature>
<dbReference type="eggNOG" id="COG1985">
    <property type="taxonomic scope" value="Bacteria"/>
</dbReference>
<protein>
    <submittedName>
        <fullName evidence="5">Putative 5-amino-6-(5-phosphoribosylamino)uracil reductase</fullName>
    </submittedName>
</protein>
<dbReference type="InterPro" id="IPR002734">
    <property type="entry name" value="RibDG_C"/>
</dbReference>
<accession>A0A068ST16</accession>
<dbReference type="HOGENOM" id="CLU_073038_1_0_5"/>
<dbReference type="InterPro" id="IPR024072">
    <property type="entry name" value="DHFR-like_dom_sf"/>
</dbReference>
<keyword evidence="6" id="KW-1185">Reference proteome</keyword>
<evidence type="ECO:0000256" key="2">
    <source>
        <dbReference type="ARBA" id="ARBA00022857"/>
    </source>
</evidence>